<dbReference type="InterPro" id="IPR029063">
    <property type="entry name" value="SAM-dependent_MTases_sf"/>
</dbReference>
<evidence type="ECO:0000313" key="3">
    <source>
        <dbReference type="Proteomes" id="UP000266385"/>
    </source>
</evidence>
<dbReference type="Pfam" id="PF04488">
    <property type="entry name" value="Gly_transf_sug"/>
    <property type="match status" value="1"/>
</dbReference>
<dbReference type="Proteomes" id="UP000266385">
    <property type="component" value="Unassembled WGS sequence"/>
</dbReference>
<organism evidence="2 3">
    <name type="scientific">Henriciella mobilis</name>
    <dbReference type="NCBI Taxonomy" id="2305467"/>
    <lineage>
        <taxon>Bacteria</taxon>
        <taxon>Pseudomonadati</taxon>
        <taxon>Pseudomonadota</taxon>
        <taxon>Alphaproteobacteria</taxon>
        <taxon>Hyphomonadales</taxon>
        <taxon>Hyphomonadaceae</taxon>
        <taxon>Henriciella</taxon>
    </lineage>
</organism>
<evidence type="ECO:0000256" key="1">
    <source>
        <dbReference type="ARBA" id="ARBA00022679"/>
    </source>
</evidence>
<protein>
    <recommendedName>
        <fullName evidence="4">Methyltransferase FkbM domain-containing protein</fullName>
    </recommendedName>
</protein>
<reference evidence="2 3" key="1">
    <citation type="submission" date="2018-08" db="EMBL/GenBank/DDBJ databases">
        <title>Henriciella mobilis sp. nov., isolated from seawater.</title>
        <authorList>
            <person name="Cheng H."/>
            <person name="Wu Y.-H."/>
            <person name="Xu X.-W."/>
            <person name="Guo L.-L."/>
        </authorList>
    </citation>
    <scope>NUCLEOTIDE SEQUENCE [LARGE SCALE GENOMIC DNA]</scope>
    <source>
        <strain evidence="2 3">JN25</strain>
    </source>
</reference>
<dbReference type="GO" id="GO:0051999">
    <property type="term" value="P:mannosyl-inositol phosphorylceramide biosynthetic process"/>
    <property type="evidence" value="ECO:0007669"/>
    <property type="project" value="TreeGrafter"/>
</dbReference>
<proteinExistence type="predicted"/>
<gene>
    <name evidence="2" type="ORF">D1223_00150</name>
</gene>
<dbReference type="GO" id="GO:0016020">
    <property type="term" value="C:membrane"/>
    <property type="evidence" value="ECO:0007669"/>
    <property type="project" value="GOC"/>
</dbReference>
<dbReference type="Gene3D" id="3.90.550.20">
    <property type="match status" value="1"/>
</dbReference>
<dbReference type="PANTHER" id="PTHR32385:SF15">
    <property type="entry name" value="INOSITOL PHOSPHOCERAMIDE MANNOSYLTRANSFERASE 1"/>
    <property type="match status" value="1"/>
</dbReference>
<dbReference type="SUPFAM" id="SSF53448">
    <property type="entry name" value="Nucleotide-diphospho-sugar transferases"/>
    <property type="match status" value="1"/>
</dbReference>
<dbReference type="InterPro" id="IPR029044">
    <property type="entry name" value="Nucleotide-diphossugar_trans"/>
</dbReference>
<dbReference type="PANTHER" id="PTHR32385">
    <property type="entry name" value="MANNOSYL PHOSPHORYLINOSITOL CERAMIDE SYNTHASE"/>
    <property type="match status" value="1"/>
</dbReference>
<dbReference type="InterPro" id="IPR051706">
    <property type="entry name" value="Glycosyltransferase_domain"/>
</dbReference>
<dbReference type="EMBL" id="QWFX01000005">
    <property type="protein sequence ID" value="RIJ32315.1"/>
    <property type="molecule type" value="Genomic_DNA"/>
</dbReference>
<evidence type="ECO:0000313" key="2">
    <source>
        <dbReference type="EMBL" id="RIJ32315.1"/>
    </source>
</evidence>
<dbReference type="OrthoDB" id="277808at2"/>
<dbReference type="GO" id="GO:0000030">
    <property type="term" value="F:mannosyltransferase activity"/>
    <property type="evidence" value="ECO:0007669"/>
    <property type="project" value="TreeGrafter"/>
</dbReference>
<sequence length="527" mass="58928">MSNKLVHRIWFGGSPVPEAYERYWNAWRRMMPDTEFVTWDEARLDDLPVTRSRRDDVKSAVQLSDIARYELLASEGGTYLDCDILPLRQMDFSGADRLVTCNENDEDDIRSIGFIAAPAGDASLVSAVEKLKTAPLGATYTNVETGPVFFRSVIQDELRLPRQSFYPYSAVEPLSVVFDRDLSETIGIHVWGMSWLDPGGLAYNALRQFGNGDTVSSRTHALALADRLPFASDLLRAIEETRLARAQLARALRAPVFHLVGYNRTIGGWELTGTDPETLAFPTFLEACWQLLTTTPASKIWQVGAADGILVDPLRPILANFDPSCALLEPNPYLFKRLKENYALNERAQMFELAMGENAGEFTLNAVNPEKVETLDLPAWAVGISSFHLDKNALGGLTITAELQRRIEKAVESVRVQKVSPTQLREACGFWPDILIVDAEGDDAEIINAILAQSVYPKIILFEHACMPQEQRERLQSRLGTAYFSHSSEEDTLALRADFYAELAMQAFVDAGRKQFLDRMGLDVIVR</sequence>
<accession>A0A399RRZ2</accession>
<name>A0A399RRZ2_9PROT</name>
<dbReference type="Gene3D" id="3.40.50.150">
    <property type="entry name" value="Vaccinia Virus protein VP39"/>
    <property type="match status" value="1"/>
</dbReference>
<keyword evidence="1" id="KW-0808">Transferase</keyword>
<keyword evidence="3" id="KW-1185">Reference proteome</keyword>
<dbReference type="RefSeq" id="WP_119374396.1">
    <property type="nucleotide sequence ID" value="NZ_QWFX01000005.1"/>
</dbReference>
<evidence type="ECO:0008006" key="4">
    <source>
        <dbReference type="Google" id="ProtNLM"/>
    </source>
</evidence>
<dbReference type="InterPro" id="IPR007577">
    <property type="entry name" value="GlycoTrfase_DXD_sugar-bd_CS"/>
</dbReference>
<dbReference type="SUPFAM" id="SSF53335">
    <property type="entry name" value="S-adenosyl-L-methionine-dependent methyltransferases"/>
    <property type="match status" value="1"/>
</dbReference>
<dbReference type="AlphaFoldDB" id="A0A399RRZ2"/>
<comment type="caution">
    <text evidence="2">The sequence shown here is derived from an EMBL/GenBank/DDBJ whole genome shotgun (WGS) entry which is preliminary data.</text>
</comment>